<comment type="caution">
    <text evidence="1">The sequence shown here is derived from an EMBL/GenBank/DDBJ whole genome shotgun (WGS) entry which is preliminary data.</text>
</comment>
<dbReference type="EMBL" id="JAGSXJ010000020">
    <property type="protein sequence ID" value="KAH6679974.1"/>
    <property type="molecule type" value="Genomic_DNA"/>
</dbReference>
<dbReference type="OrthoDB" id="3250044at2759"/>
<evidence type="ECO:0000313" key="2">
    <source>
        <dbReference type="Proteomes" id="UP000770015"/>
    </source>
</evidence>
<dbReference type="Proteomes" id="UP000770015">
    <property type="component" value="Unassembled WGS sequence"/>
</dbReference>
<evidence type="ECO:0000313" key="1">
    <source>
        <dbReference type="EMBL" id="KAH6679974.1"/>
    </source>
</evidence>
<protein>
    <recommendedName>
        <fullName evidence="3">Aminoglycoside phosphotransferase domain-containing protein</fullName>
    </recommendedName>
</protein>
<reference evidence="1" key="1">
    <citation type="journal article" date="2021" name="Nat. Commun.">
        <title>Genetic determinants of endophytism in the Arabidopsis root mycobiome.</title>
        <authorList>
            <person name="Mesny F."/>
            <person name="Miyauchi S."/>
            <person name="Thiergart T."/>
            <person name="Pickel B."/>
            <person name="Atanasova L."/>
            <person name="Karlsson M."/>
            <person name="Huettel B."/>
            <person name="Barry K.W."/>
            <person name="Haridas S."/>
            <person name="Chen C."/>
            <person name="Bauer D."/>
            <person name="Andreopoulos W."/>
            <person name="Pangilinan J."/>
            <person name="LaButti K."/>
            <person name="Riley R."/>
            <person name="Lipzen A."/>
            <person name="Clum A."/>
            <person name="Drula E."/>
            <person name="Henrissat B."/>
            <person name="Kohler A."/>
            <person name="Grigoriev I.V."/>
            <person name="Martin F.M."/>
            <person name="Hacquard S."/>
        </authorList>
    </citation>
    <scope>NUCLEOTIDE SEQUENCE</scope>
    <source>
        <strain evidence="1">MPI-SDFR-AT-0117</strain>
    </source>
</reference>
<gene>
    <name evidence="1" type="ORF">F5X68DRAFT_244940</name>
</gene>
<sequence>MEYIPGQTMASLLKEADWDQGRSDLYRERILDALNAFLHFQPEKETVPGPEGGGLIQHFVLGRDDSTATRYFNNLEKLQGWVNEEVGKSHWGTSPLGPADFTSEGLNLCYCDVNLTNFIIPDPTDQSLPICVIDFEHTSWLPFSFLLWELRRKYYGEKEVELSERSGLAISMKNAHNLSILGTIMQRR</sequence>
<accession>A0A9P8V6S1</accession>
<proteinExistence type="predicted"/>
<organism evidence="1 2">
    <name type="scientific">Plectosphaerella plurivora</name>
    <dbReference type="NCBI Taxonomy" id="936078"/>
    <lineage>
        <taxon>Eukaryota</taxon>
        <taxon>Fungi</taxon>
        <taxon>Dikarya</taxon>
        <taxon>Ascomycota</taxon>
        <taxon>Pezizomycotina</taxon>
        <taxon>Sordariomycetes</taxon>
        <taxon>Hypocreomycetidae</taxon>
        <taxon>Glomerellales</taxon>
        <taxon>Plectosphaerellaceae</taxon>
        <taxon>Plectosphaerella</taxon>
    </lineage>
</organism>
<evidence type="ECO:0008006" key="3">
    <source>
        <dbReference type="Google" id="ProtNLM"/>
    </source>
</evidence>
<keyword evidence="2" id="KW-1185">Reference proteome</keyword>
<dbReference type="AlphaFoldDB" id="A0A9P8V6S1"/>
<name>A0A9P8V6S1_9PEZI</name>